<sequence length="383" mass="44037">MFDLLICISMVFREGVDEADLKKEDLKTLLNEAGVDVNRCLEFPHMSSLFQFVSERQFVRKPRRLVDMFQMGLKVFMNAAAFILIDTSFFAAELCKQGSTIKAAPEGKELFEILFKGDTYPDGKLVKGRVMRVLYRKPEKEDDLIPLQTIKRIHGSAPTAELLKITQLVWLLTRTFFDAPDSFRHPSERLTPNQCQYLRKETAPTDDPYFDEFRFKQDEDQKKKTKLPVVTKDKFAIRGVTHPSFKNCSYKEAESILSGMDQLATRHSMIWMKLLFVTLIRWLGCSQHNGSAKVLPTKCQLGGCQKVEMHLMGEKRKMPSRIPYVITASTKHPAMFVLSYIIQQKLRHEYLAVERRASGSATMCFRPRMSSSTGSRSTICIYQ</sequence>
<dbReference type="PANTHER" id="PTHR10145:SF6">
    <property type="entry name" value="TRANSCRIPTION ELONGATION FACTOR SPT6"/>
    <property type="match status" value="1"/>
</dbReference>
<dbReference type="AlphaFoldDB" id="A0A915DR51"/>
<dbReference type="GO" id="GO:0140673">
    <property type="term" value="P:transcription elongation-coupled chromatin remodeling"/>
    <property type="evidence" value="ECO:0007669"/>
    <property type="project" value="InterPro"/>
</dbReference>
<reference evidence="3" key="1">
    <citation type="submission" date="2022-11" db="UniProtKB">
        <authorList>
            <consortium name="WormBaseParasite"/>
        </authorList>
    </citation>
    <scope>IDENTIFICATION</scope>
</reference>
<keyword evidence="2" id="KW-1185">Reference proteome</keyword>
<dbReference type="GO" id="GO:0031491">
    <property type="term" value="F:nucleosome binding"/>
    <property type="evidence" value="ECO:0007669"/>
    <property type="project" value="TreeGrafter"/>
</dbReference>
<evidence type="ECO:0000259" key="1">
    <source>
        <dbReference type="Pfam" id="PF14633"/>
    </source>
</evidence>
<feature type="domain" description="Spt6 SH2" evidence="1">
    <location>
        <begin position="304"/>
        <end position="354"/>
    </location>
</feature>
<evidence type="ECO:0000313" key="2">
    <source>
        <dbReference type="Proteomes" id="UP000887574"/>
    </source>
</evidence>
<dbReference type="InterPro" id="IPR035420">
    <property type="entry name" value="Spt6_SH2"/>
</dbReference>
<accession>A0A915DR51</accession>
<dbReference type="Proteomes" id="UP000887574">
    <property type="component" value="Unplaced"/>
</dbReference>
<evidence type="ECO:0000313" key="3">
    <source>
        <dbReference type="WBParaSite" id="jg22770"/>
    </source>
</evidence>
<proteinExistence type="predicted"/>
<dbReference type="InterPro" id="IPR017072">
    <property type="entry name" value="TF_Spt6"/>
</dbReference>
<dbReference type="GO" id="GO:0042393">
    <property type="term" value="F:histone binding"/>
    <property type="evidence" value="ECO:0007669"/>
    <property type="project" value="TreeGrafter"/>
</dbReference>
<organism evidence="2 3">
    <name type="scientific">Ditylenchus dipsaci</name>
    <dbReference type="NCBI Taxonomy" id="166011"/>
    <lineage>
        <taxon>Eukaryota</taxon>
        <taxon>Metazoa</taxon>
        <taxon>Ecdysozoa</taxon>
        <taxon>Nematoda</taxon>
        <taxon>Chromadorea</taxon>
        <taxon>Rhabditida</taxon>
        <taxon>Tylenchina</taxon>
        <taxon>Tylenchomorpha</taxon>
        <taxon>Sphaerularioidea</taxon>
        <taxon>Anguinidae</taxon>
        <taxon>Anguininae</taxon>
        <taxon>Ditylenchus</taxon>
    </lineage>
</organism>
<dbReference type="InterPro" id="IPR036860">
    <property type="entry name" value="SH2_dom_sf"/>
</dbReference>
<dbReference type="Gene3D" id="3.30.505.10">
    <property type="entry name" value="SH2 domain"/>
    <property type="match status" value="1"/>
</dbReference>
<name>A0A915DR51_9BILA</name>
<dbReference type="WBParaSite" id="jg22770">
    <property type="protein sequence ID" value="jg22770"/>
    <property type="gene ID" value="jg22770"/>
</dbReference>
<dbReference type="PANTHER" id="PTHR10145">
    <property type="entry name" value="TRANSCRIPTION ELONGATION FACTOR SPT6"/>
    <property type="match status" value="1"/>
</dbReference>
<dbReference type="GO" id="GO:0008023">
    <property type="term" value="C:transcription elongation factor complex"/>
    <property type="evidence" value="ECO:0007669"/>
    <property type="project" value="TreeGrafter"/>
</dbReference>
<dbReference type="Pfam" id="PF14633">
    <property type="entry name" value="SH2_2"/>
    <property type="match status" value="1"/>
</dbReference>
<protein>
    <submittedName>
        <fullName evidence="3">Spt6 SH2 domain-containing protein</fullName>
    </submittedName>
</protein>
<dbReference type="GO" id="GO:0034728">
    <property type="term" value="P:nucleosome organization"/>
    <property type="evidence" value="ECO:0007669"/>
    <property type="project" value="TreeGrafter"/>
</dbReference>